<evidence type="ECO:0000256" key="11">
    <source>
        <dbReference type="SAM" id="Coils"/>
    </source>
</evidence>
<accession>A0A9J6E0X2</accession>
<reference evidence="13" key="2">
    <citation type="submission" date="2021-09" db="EMBL/GenBank/DDBJ databases">
        <authorList>
            <person name="Jia N."/>
            <person name="Wang J."/>
            <person name="Shi W."/>
            <person name="Du L."/>
            <person name="Sun Y."/>
            <person name="Zhan W."/>
            <person name="Jiang J."/>
            <person name="Wang Q."/>
            <person name="Zhang B."/>
            <person name="Ji P."/>
            <person name="Sakyi L.B."/>
            <person name="Cui X."/>
            <person name="Yuan T."/>
            <person name="Jiang B."/>
            <person name="Yang W."/>
            <person name="Lam T.T.-Y."/>
            <person name="Chang Q."/>
            <person name="Ding S."/>
            <person name="Wang X."/>
            <person name="Zhu J."/>
            <person name="Ruan X."/>
            <person name="Zhao L."/>
            <person name="Wei J."/>
            <person name="Que T."/>
            <person name="Du C."/>
            <person name="Cheng J."/>
            <person name="Dai P."/>
            <person name="Han X."/>
            <person name="Huang E."/>
            <person name="Gao Y."/>
            <person name="Liu J."/>
            <person name="Shao H."/>
            <person name="Ye R."/>
            <person name="Li L."/>
            <person name="Wei W."/>
            <person name="Wang X."/>
            <person name="Wang C."/>
            <person name="Huo Q."/>
            <person name="Li W."/>
            <person name="Guo W."/>
            <person name="Chen H."/>
            <person name="Chen S."/>
            <person name="Zhou L."/>
            <person name="Zhou L."/>
            <person name="Ni X."/>
            <person name="Tian J."/>
            <person name="Zhou Y."/>
            <person name="Sheng Y."/>
            <person name="Liu T."/>
            <person name="Pan Y."/>
            <person name="Xia L."/>
            <person name="Li J."/>
            <person name="Zhao F."/>
            <person name="Cao W."/>
        </authorList>
    </citation>
    <scope>NUCLEOTIDE SEQUENCE</scope>
    <source>
        <strain evidence="13">Rmic-2018</strain>
        <tissue evidence="13">Larvae</tissue>
    </source>
</reference>
<keyword evidence="14" id="KW-1185">Reference proteome</keyword>
<dbReference type="SUPFAM" id="SSF52540">
    <property type="entry name" value="P-loop containing nucleoside triphosphate hydrolases"/>
    <property type="match status" value="2"/>
</dbReference>
<evidence type="ECO:0000256" key="3">
    <source>
        <dbReference type="ARBA" id="ARBA00022490"/>
    </source>
</evidence>
<dbReference type="InterPro" id="IPR054354">
    <property type="entry name" value="DYNC2H1-like_lid"/>
</dbReference>
<evidence type="ECO:0000313" key="13">
    <source>
        <dbReference type="EMBL" id="KAH8028131.1"/>
    </source>
</evidence>
<name>A0A9J6E0X2_RHIMP</name>
<dbReference type="GO" id="GO:0005524">
    <property type="term" value="F:ATP binding"/>
    <property type="evidence" value="ECO:0007669"/>
    <property type="project" value="UniProtKB-KW"/>
</dbReference>
<evidence type="ECO:0000256" key="8">
    <source>
        <dbReference type="ARBA" id="ARBA00023054"/>
    </source>
</evidence>
<comment type="similarity">
    <text evidence="2">Belongs to the dynein heavy chain family.</text>
</comment>
<organism evidence="13 14">
    <name type="scientific">Rhipicephalus microplus</name>
    <name type="common">Cattle tick</name>
    <name type="synonym">Boophilus microplus</name>
    <dbReference type="NCBI Taxonomy" id="6941"/>
    <lineage>
        <taxon>Eukaryota</taxon>
        <taxon>Metazoa</taxon>
        <taxon>Ecdysozoa</taxon>
        <taxon>Arthropoda</taxon>
        <taxon>Chelicerata</taxon>
        <taxon>Arachnida</taxon>
        <taxon>Acari</taxon>
        <taxon>Parasitiformes</taxon>
        <taxon>Ixodida</taxon>
        <taxon>Ixodoidea</taxon>
        <taxon>Ixodidae</taxon>
        <taxon>Rhipicephalinae</taxon>
        <taxon>Rhipicephalus</taxon>
        <taxon>Boophilus</taxon>
    </lineage>
</organism>
<dbReference type="FunFam" id="1.20.920.20:FF:000002">
    <property type="entry name" value="Cytoplasmic dynein 1 heavy chain"/>
    <property type="match status" value="1"/>
</dbReference>
<evidence type="ECO:0000256" key="9">
    <source>
        <dbReference type="ARBA" id="ARBA00023175"/>
    </source>
</evidence>
<evidence type="ECO:0000313" key="14">
    <source>
        <dbReference type="Proteomes" id="UP000821866"/>
    </source>
</evidence>
<dbReference type="FunFam" id="3.40.50.300:FF:001956">
    <property type="entry name" value="Dynein cytoplasmic 1 heavy chain 1"/>
    <property type="match status" value="1"/>
</dbReference>
<dbReference type="Gene3D" id="1.10.472.130">
    <property type="match status" value="1"/>
</dbReference>
<dbReference type="InterPro" id="IPR024317">
    <property type="entry name" value="Dynein_heavy_chain_D4_dom"/>
</dbReference>
<dbReference type="Gene3D" id="1.20.920.20">
    <property type="match status" value="2"/>
</dbReference>
<comment type="caution">
    <text evidence="13">The sequence shown here is derived from an EMBL/GenBank/DDBJ whole genome shotgun (WGS) entry which is preliminary data.</text>
</comment>
<keyword evidence="6" id="KW-0067">ATP-binding</keyword>
<dbReference type="SMART" id="SM00382">
    <property type="entry name" value="AAA"/>
    <property type="match status" value="2"/>
</dbReference>
<evidence type="ECO:0000256" key="5">
    <source>
        <dbReference type="ARBA" id="ARBA00022741"/>
    </source>
</evidence>
<feature type="domain" description="AAA+ ATPase" evidence="12">
    <location>
        <begin position="647"/>
        <end position="813"/>
    </location>
</feature>
<keyword evidence="8 11" id="KW-0175">Coiled coil</keyword>
<dbReference type="InterPro" id="IPR026983">
    <property type="entry name" value="DHC"/>
</dbReference>
<dbReference type="VEuPathDB" id="VectorBase:LOC119167450"/>
<evidence type="ECO:0000256" key="10">
    <source>
        <dbReference type="ARBA" id="ARBA00023212"/>
    </source>
</evidence>
<dbReference type="Pfam" id="PF12780">
    <property type="entry name" value="AAA_8"/>
    <property type="match status" value="1"/>
</dbReference>
<dbReference type="Gene3D" id="1.20.920.30">
    <property type="match status" value="1"/>
</dbReference>
<keyword evidence="5" id="KW-0547">Nucleotide-binding</keyword>
<feature type="coiled-coil region" evidence="11">
    <location>
        <begin position="1121"/>
        <end position="1183"/>
    </location>
</feature>
<feature type="coiled-coil region" evidence="11">
    <location>
        <begin position="1436"/>
        <end position="1491"/>
    </location>
</feature>
<dbReference type="InterPro" id="IPR024743">
    <property type="entry name" value="Dynein_HC_stalk"/>
</dbReference>
<keyword evidence="10" id="KW-0206">Cytoskeleton</keyword>
<reference evidence="13" key="1">
    <citation type="journal article" date="2020" name="Cell">
        <title>Large-Scale Comparative Analyses of Tick Genomes Elucidate Their Genetic Diversity and Vector Capacities.</title>
        <authorList>
            <consortium name="Tick Genome and Microbiome Consortium (TIGMIC)"/>
            <person name="Jia N."/>
            <person name="Wang J."/>
            <person name="Shi W."/>
            <person name="Du L."/>
            <person name="Sun Y."/>
            <person name="Zhan W."/>
            <person name="Jiang J.F."/>
            <person name="Wang Q."/>
            <person name="Zhang B."/>
            <person name="Ji P."/>
            <person name="Bell-Sakyi L."/>
            <person name="Cui X.M."/>
            <person name="Yuan T.T."/>
            <person name="Jiang B.G."/>
            <person name="Yang W.F."/>
            <person name="Lam T.T."/>
            <person name="Chang Q.C."/>
            <person name="Ding S.J."/>
            <person name="Wang X.J."/>
            <person name="Zhu J.G."/>
            <person name="Ruan X.D."/>
            <person name="Zhao L."/>
            <person name="Wei J.T."/>
            <person name="Ye R.Z."/>
            <person name="Que T.C."/>
            <person name="Du C.H."/>
            <person name="Zhou Y.H."/>
            <person name="Cheng J.X."/>
            <person name="Dai P.F."/>
            <person name="Guo W.B."/>
            <person name="Han X.H."/>
            <person name="Huang E.J."/>
            <person name="Li L.F."/>
            <person name="Wei W."/>
            <person name="Gao Y.C."/>
            <person name="Liu J.Z."/>
            <person name="Shao H.Z."/>
            <person name="Wang X."/>
            <person name="Wang C.C."/>
            <person name="Yang T.C."/>
            <person name="Huo Q.B."/>
            <person name="Li W."/>
            <person name="Chen H.Y."/>
            <person name="Chen S.E."/>
            <person name="Zhou L.G."/>
            <person name="Ni X.B."/>
            <person name="Tian J.H."/>
            <person name="Sheng Y."/>
            <person name="Liu T."/>
            <person name="Pan Y.S."/>
            <person name="Xia L.Y."/>
            <person name="Li J."/>
            <person name="Zhao F."/>
            <person name="Cao W.C."/>
        </authorList>
    </citation>
    <scope>NUCLEOTIDE SEQUENCE</scope>
    <source>
        <strain evidence="13">Rmic-2018</strain>
    </source>
</reference>
<feature type="domain" description="AAA+ ATPase" evidence="12">
    <location>
        <begin position="356"/>
        <end position="563"/>
    </location>
</feature>
<feature type="coiled-coil region" evidence="11">
    <location>
        <begin position="924"/>
        <end position="980"/>
    </location>
</feature>
<dbReference type="Pfam" id="PF22597">
    <property type="entry name" value="DYN_lid"/>
    <property type="match status" value="1"/>
</dbReference>
<dbReference type="InterPro" id="IPR003593">
    <property type="entry name" value="AAA+_ATPase"/>
</dbReference>
<dbReference type="Pfam" id="PF17852">
    <property type="entry name" value="Dynein_AAA_lid"/>
    <property type="match status" value="1"/>
</dbReference>
<comment type="subcellular location">
    <subcellularLocation>
        <location evidence="1">Cytoplasm</location>
        <location evidence="1">Cytoskeleton</location>
    </subcellularLocation>
</comment>
<dbReference type="Gene3D" id="6.10.140.1060">
    <property type="match status" value="1"/>
</dbReference>
<keyword evidence="7" id="KW-0243">Dynein</keyword>
<sequence>MAGAWIIDNVRGEINKRQWIIFDGDVDPEWVENLNSVLDDNKLLTLPNGERLSLPPNVRVMFEVQDLRFATLATVSRCGMIWFSEDVLSTEMIFEHFLLRLRHIPLEEAEDDNTAYRSSSKKDSAKEDALSPTLQHLVEQGYLIQVVDIVLTKLLKQRCQRTHLPAVNNVCVGAAAFAAHGQTQRDVAMILQPYFGSEGLVVRALEWASRQEHVMDFTRFRALGSLFSMLNQATHNVLAYNHSHSDFMMQQDQLEKYIPKCLVYALLWSFAGDGRLKVRSELGDFIRSVATVSLPANTGMPIIDYEVSLSTGEWTPWQSKVPQVEVETHKVAAPDVVVPTVDTVRHEALLYTWLAEHRPLVLCGPPGSGKTMTLFSALRSLPDMEVVGLNFSSATTPELLLKTFDHYCEYRRTPNGVVLSPIQLGKWLVLFCDEINLPDMDKYGTQRVISFLRQLVEHGGFYRTTDHTWVRLERIQFLRHVPVVYVDYPGETSLKQIYGTFNRAMLRMVPSLRAYAEPLTAAMVEFYLLSQERFTQDMQPHYVYSPRELTRWVRGICEALRPLETLPVEGLVRIWAHEGLRLFQDRLVEDEERAWTDENVDVVALKHFPNINQDEALGRPILYSNWLSKDYVPVKRDELRNYVKARLKGHLLLIGVSGAGKTTLSRFVAWMNGLSVFQIKVHNKYTAADFDEDLRSVLRRSGCKGEKICFILDEGNVLDSSFLERMNTLLANGEVPGLFEGDEYAALMTQCKEGSQREGLMLDSSEELYKWFTGQVMRNLHVVFTMNPSSEGLKDRAATSPALFNRCVLNWFGDWSDDALFQVGKEFTSKLDIDRTNYSVPAEHFPVAVPGLRLPPDHRSAIVNAFVYVHQTLHRASSRLAKRGARSITITPRHYLDFINHYVKLFNEKRSELEEQQLHLNVGLQKIRETVEQVEELQKSLALKSRELEAKNQAANAKLKEMLKDQQEAEKKKVQSHEIQAQLRKQEEIIAEKRASVMADLAQVEPAVIEAQQAVKSIKKQHLVEVRSMGNPPFAVKMALESICLLLGESTTDWKAIRSVIIRENFINTIVNFSTDDITDDIRNKMKTKYLNNPEFNFEKVNRASLACGPMVKWAIAQINFADMLKRVEPLRNELASLEAEADSNKHNAEEIDSVIVQLEKSIASYKEEYANLVSQAQAIKTDLANVQAKVDRSIALLSSLSSEKQRWEDTSETFKNQMSTISGDVLLGSAFLAYAGYFDQQYRQNLFNNWCAHLQQAGIHFRLDLARTEYLSTADERLRWQANALPTDDLCTENAIMLKRFNRYPLIIDPSGQATKYILNEFRERKITKTSFLDDSFRKNLESALRFGNPLLVQDVESYDPILNPVLNREVRKTGGRVLITLGDQDIDLSPTFCIFLSTRDPTVEFPPDLCSRVTFVNFTVTRSSLQSQCLNQVLKAEREDIDEKRSDLLKLQGEEHCFCNVIRDVISTLEKLKNEAAEISRKVEETDKVMAEVEAVSLQYQPLAQACSSIFFTLEGLHQAHFLYQYSLHFFLEIYNDVLTNNSHLTGIVDHTARLGIITKDLFQVVYTRVTRGMLHEDKLVFALLLCRIHLRGFSQETNFEHELNHLLRGKEGILPGQPTIHVAGLSPDQLEGATALSRLPAFRSLQQRLDEHPDFLGWVESTAPERDVPVLWEEGSRPLTPVGQAMHQLLVIQAFRPDRVIAQGHQVVKAGTPILMCSVPGYDASGRVDDLAAELGRNITSLAMGSAEGFSQAEKAINAASKNGRCVIEAFSHSLE</sequence>
<dbReference type="GO" id="GO:0045505">
    <property type="term" value="F:dynein intermediate chain binding"/>
    <property type="evidence" value="ECO:0007669"/>
    <property type="project" value="InterPro"/>
</dbReference>
<dbReference type="CDD" id="cd00009">
    <property type="entry name" value="AAA"/>
    <property type="match status" value="2"/>
</dbReference>
<evidence type="ECO:0000256" key="1">
    <source>
        <dbReference type="ARBA" id="ARBA00004245"/>
    </source>
</evidence>
<dbReference type="FunFam" id="1.10.8.1220:FF:000002">
    <property type="entry name" value="cytoplasmic dynein 1 heavy chain 1-like"/>
    <property type="match status" value="1"/>
</dbReference>
<dbReference type="InterPro" id="IPR041466">
    <property type="entry name" value="Dynein_AAA5_ext"/>
</dbReference>
<dbReference type="InterPro" id="IPR035706">
    <property type="entry name" value="AAA_9"/>
</dbReference>
<dbReference type="PANTHER" id="PTHR46532">
    <property type="entry name" value="MALE FERTILITY FACTOR KL5"/>
    <property type="match status" value="1"/>
</dbReference>
<dbReference type="Gene3D" id="1.10.8.1220">
    <property type="match status" value="1"/>
</dbReference>
<dbReference type="Gene3D" id="3.40.50.300">
    <property type="entry name" value="P-loop containing nucleotide triphosphate hydrolases"/>
    <property type="match status" value="5"/>
</dbReference>
<keyword evidence="9" id="KW-0505">Motor protein</keyword>
<dbReference type="Pfam" id="PF12775">
    <property type="entry name" value="AAA_7"/>
    <property type="match status" value="1"/>
</dbReference>
<dbReference type="FunFam" id="1.10.472.130:FF:000002">
    <property type="entry name" value="Cytoplasmic dynein heavy chain 1"/>
    <property type="match status" value="1"/>
</dbReference>
<dbReference type="GO" id="GO:0051959">
    <property type="term" value="F:dynein light intermediate chain binding"/>
    <property type="evidence" value="ECO:0007669"/>
    <property type="project" value="InterPro"/>
</dbReference>
<evidence type="ECO:0000259" key="12">
    <source>
        <dbReference type="SMART" id="SM00382"/>
    </source>
</evidence>
<dbReference type="InterPro" id="IPR027417">
    <property type="entry name" value="P-loop_NTPase"/>
</dbReference>
<dbReference type="PANTHER" id="PTHR46532:SF13">
    <property type="entry name" value="CYTOPLASMIC DYNEIN 1 HEAVY CHAIN 1"/>
    <property type="match status" value="1"/>
</dbReference>
<keyword evidence="3" id="KW-0963">Cytoplasm</keyword>
<dbReference type="Proteomes" id="UP000821866">
    <property type="component" value="Chromosome 4"/>
</dbReference>
<dbReference type="GO" id="GO:0005858">
    <property type="term" value="C:axonemal dynein complex"/>
    <property type="evidence" value="ECO:0007669"/>
    <property type="project" value="TreeGrafter"/>
</dbReference>
<dbReference type="GO" id="GO:0005874">
    <property type="term" value="C:microtubule"/>
    <property type="evidence" value="ECO:0007669"/>
    <property type="project" value="UniProtKB-KW"/>
</dbReference>
<dbReference type="Pfam" id="PF12781">
    <property type="entry name" value="AAA_9"/>
    <property type="match status" value="1"/>
</dbReference>
<proteinExistence type="inferred from homology"/>
<dbReference type="FunFam" id="3.40.50.300:FF:000122">
    <property type="entry name" value="Cytoplasmic dynein 1 heavy chain"/>
    <property type="match status" value="1"/>
</dbReference>
<dbReference type="Pfam" id="PF12777">
    <property type="entry name" value="MT"/>
    <property type="match status" value="1"/>
</dbReference>
<evidence type="ECO:0000256" key="4">
    <source>
        <dbReference type="ARBA" id="ARBA00022701"/>
    </source>
</evidence>
<evidence type="ECO:0000256" key="6">
    <source>
        <dbReference type="ARBA" id="ARBA00022840"/>
    </source>
</evidence>
<evidence type="ECO:0000256" key="7">
    <source>
        <dbReference type="ARBA" id="ARBA00023017"/>
    </source>
</evidence>
<dbReference type="GO" id="GO:0007018">
    <property type="term" value="P:microtubule-based movement"/>
    <property type="evidence" value="ECO:0007669"/>
    <property type="project" value="InterPro"/>
</dbReference>
<evidence type="ECO:0000256" key="2">
    <source>
        <dbReference type="ARBA" id="ARBA00008887"/>
    </source>
</evidence>
<dbReference type="EMBL" id="JABSTU010000006">
    <property type="protein sequence ID" value="KAH8028131.1"/>
    <property type="molecule type" value="Genomic_DNA"/>
</dbReference>
<keyword evidence="4" id="KW-0493">Microtubule</keyword>
<protein>
    <recommendedName>
        <fullName evidence="12">AAA+ ATPase domain-containing protein</fullName>
    </recommendedName>
</protein>
<gene>
    <name evidence="13" type="ORF">HPB51_013178</name>
</gene>